<feature type="compositionally biased region" description="Gly residues" evidence="1">
    <location>
        <begin position="49"/>
        <end position="66"/>
    </location>
</feature>
<dbReference type="RefSeq" id="WP_091833764.1">
    <property type="nucleotide sequence ID" value="NZ_FNZK01000017.1"/>
</dbReference>
<dbReference type="Proteomes" id="UP000199662">
    <property type="component" value="Unassembled WGS sequence"/>
</dbReference>
<dbReference type="STRING" id="84035.SAMN05660742_117114"/>
<feature type="region of interest" description="Disordered" evidence="1">
    <location>
        <begin position="1"/>
        <end position="66"/>
    </location>
</feature>
<proteinExistence type="predicted"/>
<protein>
    <submittedName>
        <fullName evidence="2">Uncharacterized protein</fullName>
    </submittedName>
</protein>
<gene>
    <name evidence="2" type="ORF">SAMN05660742_117114</name>
</gene>
<organism evidence="2 3">
    <name type="scientific">Propionispira arboris</name>
    <dbReference type="NCBI Taxonomy" id="84035"/>
    <lineage>
        <taxon>Bacteria</taxon>
        <taxon>Bacillati</taxon>
        <taxon>Bacillota</taxon>
        <taxon>Negativicutes</taxon>
        <taxon>Selenomonadales</taxon>
        <taxon>Selenomonadaceae</taxon>
        <taxon>Propionispira</taxon>
    </lineage>
</organism>
<evidence type="ECO:0000313" key="3">
    <source>
        <dbReference type="Proteomes" id="UP000199662"/>
    </source>
</evidence>
<dbReference type="AlphaFoldDB" id="A0A1H7BS56"/>
<dbReference type="EMBL" id="FNZK01000017">
    <property type="protein sequence ID" value="SEJ80439.1"/>
    <property type="molecule type" value="Genomic_DNA"/>
</dbReference>
<evidence type="ECO:0000313" key="2">
    <source>
        <dbReference type="EMBL" id="SEJ80439.1"/>
    </source>
</evidence>
<reference evidence="2 3" key="1">
    <citation type="submission" date="2016-10" db="EMBL/GenBank/DDBJ databases">
        <authorList>
            <person name="de Groot N.N."/>
        </authorList>
    </citation>
    <scope>NUCLEOTIDE SEQUENCE [LARGE SCALE GENOMIC DNA]</scope>
    <source>
        <strain evidence="2 3">DSM 2179</strain>
    </source>
</reference>
<keyword evidence="3" id="KW-1185">Reference proteome</keyword>
<name>A0A1H7BS56_9FIRM</name>
<sequence length="66" mass="6440">MPRKDGTGPNGLGGCGTSKNQPVSGSDKGLGNGCGLRHQAGKAEFGNDSGRGIGRQNGNGKNGGSI</sequence>
<evidence type="ECO:0000256" key="1">
    <source>
        <dbReference type="SAM" id="MobiDB-lite"/>
    </source>
</evidence>
<accession>A0A1H7BS56</accession>